<keyword evidence="4 7" id="KW-1133">Transmembrane helix</keyword>
<dbReference type="InterPro" id="IPR003838">
    <property type="entry name" value="ABC3_permease_C"/>
</dbReference>
<dbReference type="EMBL" id="AP027081">
    <property type="protein sequence ID" value="BDU77920.1"/>
    <property type="molecule type" value="Genomic_DNA"/>
</dbReference>
<dbReference type="Pfam" id="PF12704">
    <property type="entry name" value="MacB_PCD"/>
    <property type="match status" value="1"/>
</dbReference>
<evidence type="ECO:0000313" key="11">
    <source>
        <dbReference type="Proteomes" id="UP001228113"/>
    </source>
</evidence>
<evidence type="ECO:0000256" key="7">
    <source>
        <dbReference type="SAM" id="Phobius"/>
    </source>
</evidence>
<feature type="transmembrane region" description="Helical" evidence="7">
    <location>
        <begin position="330"/>
        <end position="363"/>
    </location>
</feature>
<gene>
    <name evidence="10" type="ORF">METESE_28780</name>
</gene>
<evidence type="ECO:0000256" key="5">
    <source>
        <dbReference type="ARBA" id="ARBA00023136"/>
    </source>
</evidence>
<evidence type="ECO:0000313" key="10">
    <source>
        <dbReference type="EMBL" id="BDU77920.1"/>
    </source>
</evidence>
<feature type="domain" description="ABC3 transporter permease C-terminal" evidence="8">
    <location>
        <begin position="288"/>
        <end position="400"/>
    </location>
</feature>
<keyword evidence="2" id="KW-1003">Cell membrane</keyword>
<dbReference type="AlphaFoldDB" id="A0AA48GYE7"/>
<reference evidence="10" key="1">
    <citation type="journal article" date="2023" name="Int. J. Syst. Evol. Microbiol.">
        <title>Mesoterricola silvestris gen. nov., sp. nov., Mesoterricola sediminis sp. nov., Geothrix oryzae sp. nov., Geothrix edaphica sp. nov., Geothrix rubra sp. nov., and Geothrix limicola sp. nov., six novel members of Acidobacteriota isolated from soils.</title>
        <authorList>
            <person name="Itoh H."/>
            <person name="Sugisawa Y."/>
            <person name="Mise K."/>
            <person name="Xu Z."/>
            <person name="Kuniyasu M."/>
            <person name="Ushijima N."/>
            <person name="Kawano K."/>
            <person name="Kobayashi E."/>
            <person name="Shiratori Y."/>
            <person name="Masuda Y."/>
            <person name="Senoo K."/>
        </authorList>
    </citation>
    <scope>NUCLEOTIDE SEQUENCE</scope>
    <source>
        <strain evidence="10">W786</strain>
    </source>
</reference>
<protein>
    <submittedName>
        <fullName evidence="10">Multidrug ABC transporter substrate-binding protein</fullName>
    </submittedName>
</protein>
<feature type="transmembrane region" description="Helical" evidence="7">
    <location>
        <begin position="281"/>
        <end position="309"/>
    </location>
</feature>
<dbReference type="RefSeq" id="WP_243329913.1">
    <property type="nucleotide sequence ID" value="NZ_AP027081.1"/>
</dbReference>
<dbReference type="GO" id="GO:0005886">
    <property type="term" value="C:plasma membrane"/>
    <property type="evidence" value="ECO:0007669"/>
    <property type="project" value="UniProtKB-SubCell"/>
</dbReference>
<dbReference type="GO" id="GO:0022857">
    <property type="term" value="F:transmembrane transporter activity"/>
    <property type="evidence" value="ECO:0007669"/>
    <property type="project" value="TreeGrafter"/>
</dbReference>
<keyword evidence="3 7" id="KW-0812">Transmembrane</keyword>
<dbReference type="Proteomes" id="UP001228113">
    <property type="component" value="Chromosome"/>
</dbReference>
<evidence type="ECO:0000256" key="3">
    <source>
        <dbReference type="ARBA" id="ARBA00022692"/>
    </source>
</evidence>
<dbReference type="PANTHER" id="PTHR30572:SF4">
    <property type="entry name" value="ABC TRANSPORTER PERMEASE YTRF"/>
    <property type="match status" value="1"/>
</dbReference>
<evidence type="ECO:0000256" key="6">
    <source>
        <dbReference type="ARBA" id="ARBA00038076"/>
    </source>
</evidence>
<keyword evidence="11" id="KW-1185">Reference proteome</keyword>
<keyword evidence="5 7" id="KW-0472">Membrane</keyword>
<evidence type="ECO:0000259" key="9">
    <source>
        <dbReference type="Pfam" id="PF12704"/>
    </source>
</evidence>
<dbReference type="Pfam" id="PF02687">
    <property type="entry name" value="FtsX"/>
    <property type="match status" value="1"/>
</dbReference>
<dbReference type="PANTHER" id="PTHR30572">
    <property type="entry name" value="MEMBRANE COMPONENT OF TRANSPORTER-RELATED"/>
    <property type="match status" value="1"/>
</dbReference>
<proteinExistence type="inferred from homology"/>
<evidence type="ECO:0000256" key="4">
    <source>
        <dbReference type="ARBA" id="ARBA00022989"/>
    </source>
</evidence>
<feature type="transmembrane region" description="Helical" evidence="7">
    <location>
        <begin position="369"/>
        <end position="391"/>
    </location>
</feature>
<feature type="domain" description="MacB-like periplasmic core" evidence="9">
    <location>
        <begin position="22"/>
        <end position="247"/>
    </location>
</feature>
<accession>A0AA48GYE7</accession>
<evidence type="ECO:0000256" key="2">
    <source>
        <dbReference type="ARBA" id="ARBA00022475"/>
    </source>
</evidence>
<organism evidence="10 11">
    <name type="scientific">Mesoterricola sediminis</name>
    <dbReference type="NCBI Taxonomy" id="2927980"/>
    <lineage>
        <taxon>Bacteria</taxon>
        <taxon>Pseudomonadati</taxon>
        <taxon>Acidobacteriota</taxon>
        <taxon>Holophagae</taxon>
        <taxon>Holophagales</taxon>
        <taxon>Holophagaceae</taxon>
        <taxon>Mesoterricola</taxon>
    </lineage>
</organism>
<name>A0AA48GYE7_9BACT</name>
<dbReference type="InterPro" id="IPR050250">
    <property type="entry name" value="Macrolide_Exporter_MacB"/>
</dbReference>
<sequence length="408" mass="42710">MSLAELLRLAFAALRRNLSRALLTMLGIIIGVGSVIVMIGIGTGSKEATLRVIRNMGSNTLIIFNGGSSSNSRMGPMAAGGVEVLREEDAALIEQELTASSVVAAMPQVRTQAAAIFQNANYLTSVQGAGTSFPLIQGWTVRDGRVFTPAEVKAQAKVCLVGTTVARNLFPGGDDPVGQTIRLGKVPFEVIGVLASKGAGMMGDQDDVVVAPYSTVMRKLMGRDRISNLLVSAREGRAQLAEAEITALLRQRLHLQGGEESTFTIRKQDDLVKMMSQQADVLTFFLAMASAISLVVGGIGISNIMLVTVTERTREIGVRRALGAYRRTILLQFLAEAVVLSLAGGAAGVAAAAATLGLLSAFSSTTAVMAPWAVALGMGFSGAVGVAAGFLPALKASRLDVIDALRYE</sequence>
<dbReference type="KEGG" id="msea:METESE_28780"/>
<evidence type="ECO:0000259" key="8">
    <source>
        <dbReference type="Pfam" id="PF02687"/>
    </source>
</evidence>
<evidence type="ECO:0000256" key="1">
    <source>
        <dbReference type="ARBA" id="ARBA00004651"/>
    </source>
</evidence>
<dbReference type="InterPro" id="IPR025857">
    <property type="entry name" value="MacB_PCD"/>
</dbReference>
<comment type="subcellular location">
    <subcellularLocation>
        <location evidence="1">Cell membrane</location>
        <topology evidence="1">Multi-pass membrane protein</topology>
    </subcellularLocation>
</comment>
<feature type="transmembrane region" description="Helical" evidence="7">
    <location>
        <begin position="21"/>
        <end position="41"/>
    </location>
</feature>
<comment type="similarity">
    <text evidence="6">Belongs to the ABC-4 integral membrane protein family.</text>
</comment>